<reference evidence="2 3" key="1">
    <citation type="submission" date="2023-03" db="EMBL/GenBank/DDBJ databases">
        <title>High-quality genome of Scylla paramamosain provides insights in environmental adaptation.</title>
        <authorList>
            <person name="Zhang L."/>
        </authorList>
    </citation>
    <scope>NUCLEOTIDE SEQUENCE [LARGE SCALE GENOMIC DNA]</scope>
    <source>
        <strain evidence="2">LZ_2023a</strain>
        <tissue evidence="2">Muscle</tissue>
    </source>
</reference>
<comment type="caution">
    <text evidence="2">The sequence shown here is derived from an EMBL/GenBank/DDBJ whole genome shotgun (WGS) entry which is preliminary data.</text>
</comment>
<protein>
    <submittedName>
        <fullName evidence="2">Uncharacterized protein</fullName>
    </submittedName>
</protein>
<dbReference type="GO" id="GO:0019005">
    <property type="term" value="C:SCF ubiquitin ligase complex"/>
    <property type="evidence" value="ECO:0007669"/>
    <property type="project" value="TreeGrafter"/>
</dbReference>
<dbReference type="InterPro" id="IPR032675">
    <property type="entry name" value="LRR_dom_sf"/>
</dbReference>
<evidence type="ECO:0000256" key="1">
    <source>
        <dbReference type="SAM" id="MobiDB-lite"/>
    </source>
</evidence>
<dbReference type="Proteomes" id="UP001487740">
    <property type="component" value="Unassembled WGS sequence"/>
</dbReference>
<gene>
    <name evidence="2" type="ORF">O3P69_007259</name>
</gene>
<dbReference type="SUPFAM" id="SSF52047">
    <property type="entry name" value="RNI-like"/>
    <property type="match status" value="1"/>
</dbReference>
<dbReference type="EMBL" id="JARAKH010000002">
    <property type="protein sequence ID" value="KAK8406485.1"/>
    <property type="molecule type" value="Genomic_DNA"/>
</dbReference>
<keyword evidence="3" id="KW-1185">Reference proteome</keyword>
<sequence length="637" mass="71055">MPEQTKIKVPRGACCVYADQVNTTMSPRRRHHLHTLEELSLRVVFESVVADLNLAHLLASDLRHSTLLAPLRLSSPDALRQSVAARLANLPGIMNDQVRHRLIQRLFSVAHPDRWLNAKLDVLKVLVDKSITTLDCRQQALPRQVLEVVAMSCPALTSLKVVIEQESSGSGVEWKGDSQPDPKTPSACSLPSPRTARRKASHNLPCLTTTPSHECLAGLTRLTTLHLTNGATNEVLAALGESIPGLRELRVCYSFAVTDAGLTALCLRGASMPWPLVPRGLYWLDLLPSHFNRCCSVLEEVDILGTRVSHFGLAFLLRHLPALRSLGHSPLVTSAIELLVSWRPAPAGTFTTRLRKLRDDDVSGPRLMTIALHCPDLRDMSLTHTFQEADLTSRHSHITGHVANLKHLKHLSLVNVTAQSVSEMVTVVGRQLTALTVSCRHLDVALIFTTCKSLRHLTLEGEDCQAPLTAVESFKRAALTKLQVVKIKCVLPPAYTDVIFTNALALTDVEIVFLREMRDSQITQLVRNKSLQKVQEFTVRLAPKLTIDSARVLVRGCPRLQHLKDLGGWDVTVEEYTQFLQEIKRENYDVHVTYTSRRAASEHEPQERTIWDLDPLHRFDRMALRRSLGNLLPLVVL</sequence>
<evidence type="ECO:0000313" key="2">
    <source>
        <dbReference type="EMBL" id="KAK8406485.1"/>
    </source>
</evidence>
<feature type="region of interest" description="Disordered" evidence="1">
    <location>
        <begin position="170"/>
        <end position="202"/>
    </location>
</feature>
<accession>A0AAW0V6G6</accession>
<dbReference type="PANTHER" id="PTHR13318">
    <property type="entry name" value="PARTNER OF PAIRED, ISOFORM B-RELATED"/>
    <property type="match status" value="1"/>
</dbReference>
<dbReference type="GO" id="GO:0031146">
    <property type="term" value="P:SCF-dependent proteasomal ubiquitin-dependent protein catabolic process"/>
    <property type="evidence" value="ECO:0007669"/>
    <property type="project" value="TreeGrafter"/>
</dbReference>
<name>A0AAW0V6G6_SCYPA</name>
<organism evidence="2 3">
    <name type="scientific">Scylla paramamosain</name>
    <name type="common">Mud crab</name>
    <dbReference type="NCBI Taxonomy" id="85552"/>
    <lineage>
        <taxon>Eukaryota</taxon>
        <taxon>Metazoa</taxon>
        <taxon>Ecdysozoa</taxon>
        <taxon>Arthropoda</taxon>
        <taxon>Crustacea</taxon>
        <taxon>Multicrustacea</taxon>
        <taxon>Malacostraca</taxon>
        <taxon>Eumalacostraca</taxon>
        <taxon>Eucarida</taxon>
        <taxon>Decapoda</taxon>
        <taxon>Pleocyemata</taxon>
        <taxon>Brachyura</taxon>
        <taxon>Eubrachyura</taxon>
        <taxon>Portunoidea</taxon>
        <taxon>Portunidae</taxon>
        <taxon>Portuninae</taxon>
        <taxon>Scylla</taxon>
    </lineage>
</organism>
<evidence type="ECO:0000313" key="3">
    <source>
        <dbReference type="Proteomes" id="UP001487740"/>
    </source>
</evidence>
<dbReference type="PANTHER" id="PTHR13318:SF247">
    <property type="entry name" value="GH16156P"/>
    <property type="match status" value="1"/>
</dbReference>
<dbReference type="Gene3D" id="3.80.10.10">
    <property type="entry name" value="Ribonuclease Inhibitor"/>
    <property type="match status" value="2"/>
</dbReference>
<dbReference type="AlphaFoldDB" id="A0AAW0V6G6"/>
<proteinExistence type="predicted"/>